<name>A0A316ADN6_9ACTN</name>
<feature type="transmembrane region" description="Helical" evidence="7">
    <location>
        <begin position="43"/>
        <end position="63"/>
    </location>
</feature>
<protein>
    <submittedName>
        <fullName evidence="8">Putative 5xTM membrane YitT family protein</fullName>
    </submittedName>
</protein>
<evidence type="ECO:0000313" key="8">
    <source>
        <dbReference type="EMBL" id="PWJ55722.1"/>
    </source>
</evidence>
<feature type="transmembrane region" description="Helical" evidence="7">
    <location>
        <begin position="104"/>
        <end position="126"/>
    </location>
</feature>
<keyword evidence="2" id="KW-1003">Cell membrane</keyword>
<dbReference type="OrthoDB" id="3296441at2"/>
<keyword evidence="9" id="KW-1185">Reference proteome</keyword>
<keyword evidence="3 7" id="KW-0812">Transmembrane</keyword>
<dbReference type="AlphaFoldDB" id="A0A316ADN6"/>
<keyword evidence="4 7" id="KW-1133">Transmembrane helix</keyword>
<gene>
    <name evidence="8" type="ORF">BXY45_10285</name>
</gene>
<evidence type="ECO:0000313" key="9">
    <source>
        <dbReference type="Proteomes" id="UP000245469"/>
    </source>
</evidence>
<reference evidence="8 9" key="1">
    <citation type="submission" date="2018-03" db="EMBL/GenBank/DDBJ databases">
        <title>Genomic Encyclopedia of Archaeal and Bacterial Type Strains, Phase II (KMG-II): from individual species to whole genera.</title>
        <authorList>
            <person name="Goeker M."/>
        </authorList>
    </citation>
    <scope>NUCLEOTIDE SEQUENCE [LARGE SCALE GENOMIC DNA]</scope>
    <source>
        <strain evidence="8 9">DSM 44889</strain>
    </source>
</reference>
<keyword evidence="5 7" id="KW-0472">Membrane</keyword>
<evidence type="ECO:0000256" key="3">
    <source>
        <dbReference type="ARBA" id="ARBA00022692"/>
    </source>
</evidence>
<comment type="caution">
    <text evidence="8">The sequence shown here is derived from an EMBL/GenBank/DDBJ whole genome shotgun (WGS) entry which is preliminary data.</text>
</comment>
<dbReference type="InterPro" id="IPR051461">
    <property type="entry name" value="UPF0750_membrane"/>
</dbReference>
<comment type="subcellular location">
    <subcellularLocation>
        <location evidence="1">Cell membrane</location>
        <topology evidence="1">Multi-pass membrane protein</topology>
    </subcellularLocation>
</comment>
<dbReference type="PANTHER" id="PTHR33545">
    <property type="entry name" value="UPF0750 MEMBRANE PROTEIN YITT-RELATED"/>
    <property type="match status" value="1"/>
</dbReference>
<feature type="transmembrane region" description="Helical" evidence="7">
    <location>
        <begin position="69"/>
        <end position="92"/>
    </location>
</feature>
<evidence type="ECO:0000256" key="4">
    <source>
        <dbReference type="ARBA" id="ARBA00022989"/>
    </source>
</evidence>
<dbReference type="GO" id="GO:0005886">
    <property type="term" value="C:plasma membrane"/>
    <property type="evidence" value="ECO:0007669"/>
    <property type="project" value="UniProtKB-SubCell"/>
</dbReference>
<feature type="transmembrane region" description="Helical" evidence="7">
    <location>
        <begin position="132"/>
        <end position="155"/>
    </location>
</feature>
<evidence type="ECO:0000256" key="7">
    <source>
        <dbReference type="SAM" id="Phobius"/>
    </source>
</evidence>
<dbReference type="InterPro" id="IPR003740">
    <property type="entry name" value="YitT"/>
</dbReference>
<dbReference type="PANTHER" id="PTHR33545:SF5">
    <property type="entry name" value="UPF0750 MEMBRANE PROTEIN YITT"/>
    <property type="match status" value="1"/>
</dbReference>
<feature type="transmembrane region" description="Helical" evidence="7">
    <location>
        <begin position="175"/>
        <end position="196"/>
    </location>
</feature>
<feature type="region of interest" description="Disordered" evidence="6">
    <location>
        <begin position="16"/>
        <end position="35"/>
    </location>
</feature>
<feature type="compositionally biased region" description="Low complexity" evidence="6">
    <location>
        <begin position="19"/>
        <end position="30"/>
    </location>
</feature>
<dbReference type="Proteomes" id="UP000245469">
    <property type="component" value="Unassembled WGS sequence"/>
</dbReference>
<feature type="transmembrane region" description="Helical" evidence="7">
    <location>
        <begin position="202"/>
        <end position="219"/>
    </location>
</feature>
<evidence type="ECO:0000256" key="2">
    <source>
        <dbReference type="ARBA" id="ARBA00022475"/>
    </source>
</evidence>
<proteinExistence type="predicted"/>
<organism evidence="8 9">
    <name type="scientific">Quadrisphaera granulorum</name>
    <dbReference type="NCBI Taxonomy" id="317664"/>
    <lineage>
        <taxon>Bacteria</taxon>
        <taxon>Bacillati</taxon>
        <taxon>Actinomycetota</taxon>
        <taxon>Actinomycetes</taxon>
        <taxon>Kineosporiales</taxon>
        <taxon>Kineosporiaceae</taxon>
        <taxon>Quadrisphaera</taxon>
    </lineage>
</organism>
<evidence type="ECO:0000256" key="1">
    <source>
        <dbReference type="ARBA" id="ARBA00004651"/>
    </source>
</evidence>
<sequence>MLVTACRAAAHGSTVRGVSSATTPPATAPSVPAPPPHTPLEDAAALVVGSFLLGWALLLLQQAGAVSGGLAGVAFLVAGLTPVPLGVAFFVLNLPFYGLAVKRLGWAFAVKTLVCVALTSVLADVLGHVVEVHMPVVLATAFAGLCLGLGFLVLFRHRASAGGFGILAFHLQERYGWRAGYVQMSLDLVVMLVALAVVGWRLVLASLVGVVVLNLVVAMNHRPGRYVVR</sequence>
<evidence type="ECO:0000256" key="5">
    <source>
        <dbReference type="ARBA" id="ARBA00023136"/>
    </source>
</evidence>
<dbReference type="EMBL" id="QGDQ01000002">
    <property type="protein sequence ID" value="PWJ55722.1"/>
    <property type="molecule type" value="Genomic_DNA"/>
</dbReference>
<dbReference type="Pfam" id="PF02588">
    <property type="entry name" value="YitT_membrane"/>
    <property type="match status" value="1"/>
</dbReference>
<evidence type="ECO:0000256" key="6">
    <source>
        <dbReference type="SAM" id="MobiDB-lite"/>
    </source>
</evidence>
<accession>A0A316ADN6</accession>